<evidence type="ECO:0000259" key="4">
    <source>
        <dbReference type="Pfam" id="PF03328"/>
    </source>
</evidence>
<protein>
    <submittedName>
        <fullName evidence="5">4-hydroxy-2-oxovalerate aldolase</fullName>
    </submittedName>
</protein>
<dbReference type="EMBL" id="BSNJ01000002">
    <property type="protein sequence ID" value="GLQ20184.1"/>
    <property type="molecule type" value="Genomic_DNA"/>
</dbReference>
<comment type="similarity">
    <text evidence="1">Belongs to the HpcH/HpaI aldolase family.</text>
</comment>
<dbReference type="SUPFAM" id="SSF51621">
    <property type="entry name" value="Phosphoenolpyruvate/pyruvate domain"/>
    <property type="match status" value="1"/>
</dbReference>
<name>A0ABQ5UZ43_9PROT</name>
<reference evidence="5" key="2">
    <citation type="submission" date="2023-01" db="EMBL/GenBank/DDBJ databases">
        <title>Draft genome sequence of Algimonas porphyrae strain NBRC 108216.</title>
        <authorList>
            <person name="Sun Q."/>
            <person name="Mori K."/>
        </authorList>
    </citation>
    <scope>NUCLEOTIDE SEQUENCE</scope>
    <source>
        <strain evidence="5">NBRC 108216</strain>
    </source>
</reference>
<evidence type="ECO:0000313" key="6">
    <source>
        <dbReference type="Proteomes" id="UP001161390"/>
    </source>
</evidence>
<keyword evidence="2" id="KW-0479">Metal-binding</keyword>
<organism evidence="5 6">
    <name type="scientific">Algimonas porphyrae</name>
    <dbReference type="NCBI Taxonomy" id="1128113"/>
    <lineage>
        <taxon>Bacteria</taxon>
        <taxon>Pseudomonadati</taxon>
        <taxon>Pseudomonadota</taxon>
        <taxon>Alphaproteobacteria</taxon>
        <taxon>Maricaulales</taxon>
        <taxon>Robiginitomaculaceae</taxon>
        <taxon>Algimonas</taxon>
    </lineage>
</organism>
<keyword evidence="3" id="KW-0456">Lyase</keyword>
<evidence type="ECO:0000256" key="3">
    <source>
        <dbReference type="ARBA" id="ARBA00023239"/>
    </source>
</evidence>
<proteinExistence type="inferred from homology"/>
<dbReference type="Gene3D" id="3.20.20.60">
    <property type="entry name" value="Phosphoenolpyruvate-binding domains"/>
    <property type="match status" value="1"/>
</dbReference>
<dbReference type="Proteomes" id="UP001161390">
    <property type="component" value="Unassembled WGS sequence"/>
</dbReference>
<dbReference type="PANTHER" id="PTHR30502">
    <property type="entry name" value="2-KETO-3-DEOXY-L-RHAMNONATE ALDOLASE"/>
    <property type="match status" value="1"/>
</dbReference>
<keyword evidence="6" id="KW-1185">Reference proteome</keyword>
<dbReference type="RefSeq" id="WP_284370521.1">
    <property type="nucleotide sequence ID" value="NZ_BSNJ01000002.1"/>
</dbReference>
<feature type="domain" description="HpcH/HpaI aldolase/citrate lyase" evidence="4">
    <location>
        <begin position="24"/>
        <end position="236"/>
    </location>
</feature>
<comment type="caution">
    <text evidence="5">The sequence shown here is derived from an EMBL/GenBank/DDBJ whole genome shotgun (WGS) entry which is preliminary data.</text>
</comment>
<dbReference type="InterPro" id="IPR040442">
    <property type="entry name" value="Pyrv_kinase-like_dom_sf"/>
</dbReference>
<gene>
    <name evidence="5" type="ORF">GCM10007854_11390</name>
</gene>
<accession>A0ABQ5UZ43</accession>
<dbReference type="InterPro" id="IPR050251">
    <property type="entry name" value="HpcH-HpaI_aldolase"/>
</dbReference>
<evidence type="ECO:0000313" key="5">
    <source>
        <dbReference type="EMBL" id="GLQ20184.1"/>
    </source>
</evidence>
<reference evidence="5" key="1">
    <citation type="journal article" date="2014" name="Int. J. Syst. Evol. Microbiol.">
        <title>Complete genome of a new Firmicutes species belonging to the dominant human colonic microbiota ('Ruminococcus bicirculans') reveals two chromosomes and a selective capacity to utilize plant glucans.</title>
        <authorList>
            <consortium name="NISC Comparative Sequencing Program"/>
            <person name="Wegmann U."/>
            <person name="Louis P."/>
            <person name="Goesmann A."/>
            <person name="Henrissat B."/>
            <person name="Duncan S.H."/>
            <person name="Flint H.J."/>
        </authorList>
    </citation>
    <scope>NUCLEOTIDE SEQUENCE</scope>
    <source>
        <strain evidence="5">NBRC 108216</strain>
    </source>
</reference>
<dbReference type="Pfam" id="PF03328">
    <property type="entry name" value="HpcH_HpaI"/>
    <property type="match status" value="1"/>
</dbReference>
<dbReference type="PANTHER" id="PTHR30502:SF0">
    <property type="entry name" value="PHOSPHOENOLPYRUVATE CARBOXYLASE FAMILY PROTEIN"/>
    <property type="match status" value="1"/>
</dbReference>
<dbReference type="InterPro" id="IPR015813">
    <property type="entry name" value="Pyrv/PenolPyrv_kinase-like_dom"/>
</dbReference>
<sequence>MSFRDRLESGDLIWGPFYTSPAIAHLEATARIDCDCVCLDGEHGVFDRIDLNLGILALRAAGRAAIVRIAQNDPSLIGAALDSGADAILCPHVRTADDAQSLASHARYATGRGFSGSVRSAAYGAQSLTEQIVQADRHIAVIAQIEDADALDHVEPICATPGLDAIFIGRSDLTVSMGKTDRDDPAVTDAVIHIAETARRHGKRIGTFVGTASEIPKWRAHGVHFFLMGSDISLLIAGANGLASQIREHG</sequence>
<evidence type="ECO:0000256" key="2">
    <source>
        <dbReference type="ARBA" id="ARBA00022723"/>
    </source>
</evidence>
<dbReference type="InterPro" id="IPR005000">
    <property type="entry name" value="Aldolase/citrate-lyase_domain"/>
</dbReference>
<evidence type="ECO:0000256" key="1">
    <source>
        <dbReference type="ARBA" id="ARBA00005568"/>
    </source>
</evidence>